<gene>
    <name evidence="2" type="ORF">CLAFUR5_01888</name>
</gene>
<reference evidence="2" key="2">
    <citation type="journal article" date="2022" name="Microb. Genom.">
        <title>A chromosome-scale genome assembly of the tomato pathogen Cladosporium fulvum reveals a compartmentalized genome architecture and the presence of a dispensable chromosome.</title>
        <authorList>
            <person name="Zaccaron A.Z."/>
            <person name="Chen L.H."/>
            <person name="Samaras A."/>
            <person name="Stergiopoulos I."/>
        </authorList>
    </citation>
    <scope>NUCLEOTIDE SEQUENCE</scope>
    <source>
        <strain evidence="2">Race5_Kim</strain>
    </source>
</reference>
<evidence type="ECO:0000313" key="2">
    <source>
        <dbReference type="EMBL" id="UJO11762.1"/>
    </source>
</evidence>
<proteinExistence type="predicted"/>
<name>A0A9Q8P3J6_PASFU</name>
<reference evidence="2" key="1">
    <citation type="submission" date="2021-12" db="EMBL/GenBank/DDBJ databases">
        <authorList>
            <person name="Zaccaron A."/>
            <person name="Stergiopoulos I."/>
        </authorList>
    </citation>
    <scope>NUCLEOTIDE SEQUENCE</scope>
    <source>
        <strain evidence="2">Race5_Kim</strain>
    </source>
</reference>
<dbReference type="KEGG" id="ffu:CLAFUR5_01888"/>
<dbReference type="GeneID" id="71981766"/>
<dbReference type="OMA" id="FIQDYAA"/>
<keyword evidence="1" id="KW-0472">Membrane</keyword>
<evidence type="ECO:0000256" key="1">
    <source>
        <dbReference type="SAM" id="Phobius"/>
    </source>
</evidence>
<dbReference type="OrthoDB" id="3559694at2759"/>
<keyword evidence="1" id="KW-0812">Transmembrane</keyword>
<dbReference type="AlphaFoldDB" id="A0A9Q8P3J6"/>
<feature type="transmembrane region" description="Helical" evidence="1">
    <location>
        <begin position="84"/>
        <end position="100"/>
    </location>
</feature>
<evidence type="ECO:0000313" key="3">
    <source>
        <dbReference type="Proteomes" id="UP000756132"/>
    </source>
</evidence>
<keyword evidence="1" id="KW-1133">Transmembrane helix</keyword>
<dbReference type="RefSeq" id="XP_047756128.1">
    <property type="nucleotide sequence ID" value="XM_047901036.1"/>
</dbReference>
<keyword evidence="3" id="KW-1185">Reference proteome</keyword>
<feature type="transmembrane region" description="Helical" evidence="1">
    <location>
        <begin position="51"/>
        <end position="72"/>
    </location>
</feature>
<accession>A0A9Q8P3J6</accession>
<dbReference type="Proteomes" id="UP000756132">
    <property type="component" value="Chromosome 1"/>
</dbReference>
<dbReference type="Pfam" id="PF12716">
    <property type="entry name" value="Apq12"/>
    <property type="match status" value="1"/>
</dbReference>
<organism evidence="2 3">
    <name type="scientific">Passalora fulva</name>
    <name type="common">Tomato leaf mold</name>
    <name type="synonym">Cladosporium fulvum</name>
    <dbReference type="NCBI Taxonomy" id="5499"/>
    <lineage>
        <taxon>Eukaryota</taxon>
        <taxon>Fungi</taxon>
        <taxon>Dikarya</taxon>
        <taxon>Ascomycota</taxon>
        <taxon>Pezizomycotina</taxon>
        <taxon>Dothideomycetes</taxon>
        <taxon>Dothideomycetidae</taxon>
        <taxon>Mycosphaerellales</taxon>
        <taxon>Mycosphaerellaceae</taxon>
        <taxon>Fulvia</taxon>
    </lineage>
</organism>
<dbReference type="InterPro" id="IPR024316">
    <property type="entry name" value="APQ12"/>
</dbReference>
<dbReference type="EMBL" id="CP090163">
    <property type="protein sequence ID" value="UJO11762.1"/>
    <property type="molecule type" value="Genomic_DNA"/>
</dbReference>
<protein>
    <submittedName>
        <fullName evidence="2">Uncharacterized protein</fullName>
    </submittedName>
</protein>
<sequence>MDVVQDWTSYLMGPQAALSLYPYLRQGLSLALTAKSYMLPLLDQISQKPDLATIALLLVILFISLKILNMLYQTVIFWFRMARRIAFWGGLVALALWMYTRGPDGVAADMQYWFETWNGEYQYWKDQERVARMTHQQKPAGRRGAGW</sequence>